<feature type="region of interest" description="Disordered" evidence="2">
    <location>
        <begin position="1"/>
        <end position="34"/>
    </location>
</feature>
<name>A0A6B0SDS1_9CETA</name>
<evidence type="ECO:0000256" key="2">
    <source>
        <dbReference type="SAM" id="MobiDB-lite"/>
    </source>
</evidence>
<dbReference type="EMBL" id="VBQZ03000289">
    <property type="protein sequence ID" value="MXQ98817.1"/>
    <property type="molecule type" value="Genomic_DNA"/>
</dbReference>
<evidence type="ECO:0000259" key="3">
    <source>
        <dbReference type="Pfam" id="PF00077"/>
    </source>
</evidence>
<dbReference type="SUPFAM" id="SSF57756">
    <property type="entry name" value="Retrovirus zinc finger-like domains"/>
    <property type="match status" value="1"/>
</dbReference>
<dbReference type="Gene3D" id="4.10.60.10">
    <property type="entry name" value="Zinc finger, CCHC-type"/>
    <property type="match status" value="1"/>
</dbReference>
<gene>
    <name evidence="4" type="ORF">E5288_WYG021992</name>
</gene>
<keyword evidence="1" id="KW-0378">Hydrolase</keyword>
<comment type="caution">
    <text evidence="4">The sequence shown here is derived from an EMBL/GenBank/DDBJ whole genome shotgun (WGS) entry which is preliminary data.</text>
</comment>
<evidence type="ECO:0000313" key="4">
    <source>
        <dbReference type="EMBL" id="MXQ98817.1"/>
    </source>
</evidence>
<proteinExistence type="predicted"/>
<dbReference type="GO" id="GO:0008270">
    <property type="term" value="F:zinc ion binding"/>
    <property type="evidence" value="ECO:0007669"/>
    <property type="project" value="InterPro"/>
</dbReference>
<dbReference type="GO" id="GO:0016787">
    <property type="term" value="F:hydrolase activity"/>
    <property type="evidence" value="ECO:0007669"/>
    <property type="project" value="UniProtKB-KW"/>
</dbReference>
<feature type="domain" description="Retropepsins" evidence="3">
    <location>
        <begin position="102"/>
        <end position="134"/>
    </location>
</feature>
<evidence type="ECO:0000313" key="5">
    <source>
        <dbReference type="Proteomes" id="UP000322234"/>
    </source>
</evidence>
<reference evidence="4" key="1">
    <citation type="submission" date="2019-10" db="EMBL/GenBank/DDBJ databases">
        <title>The sequence and de novo assembly of the wild yak genome.</title>
        <authorList>
            <person name="Liu Y."/>
        </authorList>
    </citation>
    <scope>NUCLEOTIDE SEQUENCE [LARGE SCALE GENOMIC DNA]</scope>
    <source>
        <strain evidence="4">WY2019</strain>
    </source>
</reference>
<sequence>MKQKVTPLAAAVSKCSPLGGPHNKARGPDPKRTIPLSHDQCAYCKEKGDWRNECPSHPEKKTKAAGPPSWCQCKPPGTNLIRLAQAESNQRRLDSLQLGPREPIFRIQVGGHPMDFMVDTGPEHSVVTQEIVPLLGKETIT</sequence>
<keyword evidence="5" id="KW-1185">Reference proteome</keyword>
<protein>
    <recommendedName>
        <fullName evidence="3">Retropepsins domain-containing protein</fullName>
    </recommendedName>
</protein>
<dbReference type="Pfam" id="PF00077">
    <property type="entry name" value="RVP"/>
    <property type="match status" value="1"/>
</dbReference>
<dbReference type="AlphaFoldDB" id="A0A6B0SDS1"/>
<evidence type="ECO:0000256" key="1">
    <source>
        <dbReference type="ARBA" id="ARBA00022801"/>
    </source>
</evidence>
<dbReference type="InterPro" id="IPR021109">
    <property type="entry name" value="Peptidase_aspartic_dom_sf"/>
</dbReference>
<dbReference type="InterPro" id="IPR036875">
    <property type="entry name" value="Znf_CCHC_sf"/>
</dbReference>
<organism evidence="4 5">
    <name type="scientific">Bos mutus</name>
    <name type="common">wild yak</name>
    <dbReference type="NCBI Taxonomy" id="72004"/>
    <lineage>
        <taxon>Eukaryota</taxon>
        <taxon>Metazoa</taxon>
        <taxon>Chordata</taxon>
        <taxon>Craniata</taxon>
        <taxon>Vertebrata</taxon>
        <taxon>Euteleostomi</taxon>
        <taxon>Mammalia</taxon>
        <taxon>Eutheria</taxon>
        <taxon>Laurasiatheria</taxon>
        <taxon>Artiodactyla</taxon>
        <taxon>Ruminantia</taxon>
        <taxon>Pecora</taxon>
        <taxon>Bovidae</taxon>
        <taxon>Bovinae</taxon>
        <taxon>Bos</taxon>
    </lineage>
</organism>
<dbReference type="SUPFAM" id="SSF50630">
    <property type="entry name" value="Acid proteases"/>
    <property type="match status" value="1"/>
</dbReference>
<dbReference type="InterPro" id="IPR018061">
    <property type="entry name" value="Retropepsins"/>
</dbReference>
<dbReference type="GO" id="GO:0003676">
    <property type="term" value="F:nucleic acid binding"/>
    <property type="evidence" value="ECO:0007669"/>
    <property type="project" value="InterPro"/>
</dbReference>
<accession>A0A6B0SDS1</accession>
<dbReference type="Proteomes" id="UP000322234">
    <property type="component" value="Unassembled WGS sequence"/>
</dbReference>
<dbReference type="Gene3D" id="2.40.70.10">
    <property type="entry name" value="Acid Proteases"/>
    <property type="match status" value="1"/>
</dbReference>